<gene>
    <name evidence="2" type="ORF">T9R20_16730</name>
</gene>
<reference evidence="2 3" key="1">
    <citation type="submission" date="2023-06" db="EMBL/GenBank/DDBJ databases">
        <title>Rock-solubilizing bacteria, Microbacterium invictum, promotes re-establishment of vegetation in rocky wasteland by accelerating rock bio-weathering and reshaping soil bacterial community.</title>
        <authorList>
            <person name="Liu C."/>
        </authorList>
    </citation>
    <scope>NUCLEOTIDE SEQUENCE [LARGE SCALE GENOMIC DNA]</scope>
    <source>
        <strain evidence="2 3">X-18</strain>
    </source>
</reference>
<dbReference type="Proteomes" id="UP001324533">
    <property type="component" value="Chromosome"/>
</dbReference>
<evidence type="ECO:0000313" key="2">
    <source>
        <dbReference type="EMBL" id="WQB70319.1"/>
    </source>
</evidence>
<sequence>MIELLALGGVAAGVTAVVLWITRPRGRSGPAPHDDTLRAGKPGVPSSYEAARRAEGKASWTRISGS</sequence>
<accession>A0ABZ0VA27</accession>
<dbReference type="EMBL" id="CP139779">
    <property type="protein sequence ID" value="WQB70319.1"/>
    <property type="molecule type" value="Genomic_DNA"/>
</dbReference>
<evidence type="ECO:0000313" key="3">
    <source>
        <dbReference type="Proteomes" id="UP001324533"/>
    </source>
</evidence>
<feature type="region of interest" description="Disordered" evidence="1">
    <location>
        <begin position="24"/>
        <end position="66"/>
    </location>
</feature>
<keyword evidence="3" id="KW-1185">Reference proteome</keyword>
<organism evidence="2 3">
    <name type="scientific">Microbacterium invictum</name>
    <dbReference type="NCBI Taxonomy" id="515415"/>
    <lineage>
        <taxon>Bacteria</taxon>
        <taxon>Bacillati</taxon>
        <taxon>Actinomycetota</taxon>
        <taxon>Actinomycetes</taxon>
        <taxon>Micrococcales</taxon>
        <taxon>Microbacteriaceae</taxon>
        <taxon>Microbacterium</taxon>
    </lineage>
</organism>
<name>A0ABZ0VA27_9MICO</name>
<dbReference type="RefSeq" id="WP_322410466.1">
    <property type="nucleotide sequence ID" value="NZ_CP139779.1"/>
</dbReference>
<proteinExistence type="predicted"/>
<evidence type="ECO:0000256" key="1">
    <source>
        <dbReference type="SAM" id="MobiDB-lite"/>
    </source>
</evidence>
<protein>
    <submittedName>
        <fullName evidence="2">Uncharacterized protein</fullName>
    </submittedName>
</protein>